<dbReference type="HOGENOM" id="CLU_051314_0_2_1"/>
<dbReference type="InterPro" id="IPR043130">
    <property type="entry name" value="CDP-OH_PTrfase_TM_dom"/>
</dbReference>
<evidence type="ECO:0000256" key="6">
    <source>
        <dbReference type="ARBA" id="ARBA00023098"/>
    </source>
</evidence>
<evidence type="ECO:0000256" key="1">
    <source>
        <dbReference type="ARBA" id="ARBA00004141"/>
    </source>
</evidence>
<keyword evidence="6" id="KW-0443">Lipid metabolism</keyword>
<gene>
    <name evidence="11" type="ORF">J056_002763</name>
</gene>
<dbReference type="STRING" id="1299270.R9A9K5"/>
<keyword evidence="12" id="KW-1185">Reference proteome</keyword>
<keyword evidence="4" id="KW-0812">Transmembrane</keyword>
<dbReference type="Pfam" id="PF01066">
    <property type="entry name" value="CDP-OH_P_transf"/>
    <property type="match status" value="1"/>
</dbReference>
<comment type="subcellular location">
    <subcellularLocation>
        <location evidence="1">Membrane</location>
        <topology evidence="1">Multi-pass membrane protein</topology>
    </subcellularLocation>
</comment>
<evidence type="ECO:0000313" key="11">
    <source>
        <dbReference type="EMBL" id="EOQ98903.1"/>
    </source>
</evidence>
<dbReference type="KEGG" id="wic:J056_002763"/>
<evidence type="ECO:0000313" key="12">
    <source>
        <dbReference type="Proteomes" id="UP000014064"/>
    </source>
</evidence>
<evidence type="ECO:0000256" key="7">
    <source>
        <dbReference type="ARBA" id="ARBA00023136"/>
    </source>
</evidence>
<name>R9A9K5_WALI9</name>
<dbReference type="AlphaFoldDB" id="R9A9K5"/>
<dbReference type="InterPro" id="IPR048254">
    <property type="entry name" value="CDP_ALCOHOL_P_TRANSF_CS"/>
</dbReference>
<evidence type="ECO:0000256" key="10">
    <source>
        <dbReference type="RuleBase" id="RU003750"/>
    </source>
</evidence>
<keyword evidence="5" id="KW-1133">Transmembrane helix</keyword>
<dbReference type="OMA" id="KRFNMAS"/>
<proteinExistence type="inferred from homology"/>
<dbReference type="PANTHER" id="PTHR14269">
    <property type="entry name" value="CDP-DIACYLGLYCEROL--GLYCEROL-3-PHOSPHATE 3-PHOSPHATIDYLTRANSFERASE-RELATED"/>
    <property type="match status" value="1"/>
</dbReference>
<keyword evidence="2" id="KW-0444">Lipid biosynthesis</keyword>
<evidence type="ECO:0000256" key="8">
    <source>
        <dbReference type="ARBA" id="ARBA00023209"/>
    </source>
</evidence>
<dbReference type="PROSITE" id="PS00379">
    <property type="entry name" value="CDP_ALCOHOL_P_TRANSF"/>
    <property type="match status" value="1"/>
</dbReference>
<dbReference type="RefSeq" id="XP_009270303.1">
    <property type="nucleotide sequence ID" value="XM_009272028.1"/>
</dbReference>
<dbReference type="EMBL" id="KE007248">
    <property type="protein sequence ID" value="EOQ98903.1"/>
    <property type="molecule type" value="Genomic_DNA"/>
</dbReference>
<dbReference type="PANTHER" id="PTHR14269:SF60">
    <property type="entry name" value="CARDIOLIPIN SYNTHASE (CMP-FORMING)"/>
    <property type="match status" value="1"/>
</dbReference>
<evidence type="ECO:0000256" key="5">
    <source>
        <dbReference type="ARBA" id="ARBA00022989"/>
    </source>
</evidence>
<reference evidence="12" key="1">
    <citation type="journal article" date="2013" name="BMC Genomics">
        <title>Genome and transcriptome sequencing of the halophilic fungus Wallemia ichthyophaga: haloadaptations present and absent.</title>
        <authorList>
            <person name="Zajc J."/>
            <person name="Liu Y."/>
            <person name="Dai W."/>
            <person name="Yang Z."/>
            <person name="Hu J."/>
            <person name="Gostincar C."/>
            <person name="Gunde-Cimerman N."/>
        </authorList>
    </citation>
    <scope>NUCLEOTIDE SEQUENCE [LARGE SCALE GENOMIC DNA]</scope>
    <source>
        <strain evidence="12">EXF-994 / CBS 113033</strain>
    </source>
</reference>
<evidence type="ECO:0000256" key="2">
    <source>
        <dbReference type="ARBA" id="ARBA00022516"/>
    </source>
</evidence>
<organism evidence="11 12">
    <name type="scientific">Wallemia ichthyophaga (strain EXF-994 / CBS 113033)</name>
    <dbReference type="NCBI Taxonomy" id="1299270"/>
    <lineage>
        <taxon>Eukaryota</taxon>
        <taxon>Fungi</taxon>
        <taxon>Dikarya</taxon>
        <taxon>Basidiomycota</taxon>
        <taxon>Wallemiomycotina</taxon>
        <taxon>Wallemiomycetes</taxon>
        <taxon>Wallemiales</taxon>
        <taxon>Wallemiaceae</taxon>
        <taxon>Wallemia</taxon>
    </lineage>
</organism>
<keyword evidence="7" id="KW-0472">Membrane</keyword>
<dbReference type="Gene3D" id="1.20.120.1760">
    <property type="match status" value="1"/>
</dbReference>
<dbReference type="OrthoDB" id="10020554at2759"/>
<keyword evidence="9" id="KW-1208">Phospholipid metabolism</keyword>
<dbReference type="GO" id="GO:0005739">
    <property type="term" value="C:mitochondrion"/>
    <property type="evidence" value="ECO:0007669"/>
    <property type="project" value="TreeGrafter"/>
</dbReference>
<dbReference type="Proteomes" id="UP000014064">
    <property type="component" value="Unassembled WGS sequence"/>
</dbReference>
<keyword evidence="8" id="KW-0594">Phospholipid biosynthesis</keyword>
<dbReference type="GO" id="GO:0032049">
    <property type="term" value="P:cardiolipin biosynthetic process"/>
    <property type="evidence" value="ECO:0007669"/>
    <property type="project" value="TreeGrafter"/>
</dbReference>
<protein>
    <submittedName>
        <fullName evidence="11">Cardiolipin synthase</fullName>
    </submittedName>
</protein>
<sequence>MLRRFGCLNLIGNTRITPLSKRSTRFTRFYSNSPDTHDRHDRHENIWTIPNALTASRILSCIPLGYSICNHDYHTATAILLYAGVSDGVDGFLARRYNMGTVLGSILDPAADKALMTTLTCTLTYAGMIPFPLAFIILGRDIGLSLSAFYIRYASLPEPKTLSRYWDFSIPSAQVNPTNISKYNTFLQLILMGTTTVSPLIGYDISLLLQAIQWTYAI</sequence>
<dbReference type="GO" id="GO:0043337">
    <property type="term" value="F:cardiolipin synthase (CMP-forming)"/>
    <property type="evidence" value="ECO:0007669"/>
    <property type="project" value="TreeGrafter"/>
</dbReference>
<dbReference type="GO" id="GO:0016020">
    <property type="term" value="C:membrane"/>
    <property type="evidence" value="ECO:0007669"/>
    <property type="project" value="UniProtKB-SubCell"/>
</dbReference>
<dbReference type="eggNOG" id="KOG1617">
    <property type="taxonomic scope" value="Eukaryota"/>
</dbReference>
<accession>R9A9K5</accession>
<evidence type="ECO:0000256" key="9">
    <source>
        <dbReference type="ARBA" id="ARBA00023264"/>
    </source>
</evidence>
<evidence type="ECO:0000256" key="4">
    <source>
        <dbReference type="ARBA" id="ARBA00022692"/>
    </source>
</evidence>
<evidence type="ECO:0000256" key="3">
    <source>
        <dbReference type="ARBA" id="ARBA00022679"/>
    </source>
</evidence>
<dbReference type="InterPro" id="IPR000462">
    <property type="entry name" value="CDP-OH_P_trans"/>
</dbReference>
<dbReference type="InterPro" id="IPR050324">
    <property type="entry name" value="CDP-alcohol_PTase-I"/>
</dbReference>
<keyword evidence="3 10" id="KW-0808">Transferase</keyword>
<dbReference type="GeneID" id="20375715"/>
<comment type="similarity">
    <text evidence="10">Belongs to the CDP-alcohol phosphatidyltransferase class-I family.</text>
</comment>